<protein>
    <submittedName>
        <fullName evidence="2">Phosphorylase</fullName>
    </submittedName>
</protein>
<dbReference type="PANTHER" id="PTHR46832:SF1">
    <property type="entry name" value="5'-METHYLTHIOADENOSINE_S-ADENOSYLHOMOCYSTEINE NUCLEOSIDASE"/>
    <property type="match status" value="1"/>
</dbReference>
<dbReference type="InterPro" id="IPR035994">
    <property type="entry name" value="Nucleoside_phosphorylase_sf"/>
</dbReference>
<evidence type="ECO:0000313" key="2">
    <source>
        <dbReference type="EMBL" id="MDO7843048.1"/>
    </source>
</evidence>
<evidence type="ECO:0000313" key="3">
    <source>
        <dbReference type="Proteomes" id="UP001176468"/>
    </source>
</evidence>
<dbReference type="SUPFAM" id="SSF53167">
    <property type="entry name" value="Purine and uridine phosphorylases"/>
    <property type="match status" value="1"/>
</dbReference>
<dbReference type="InterPro" id="IPR000845">
    <property type="entry name" value="Nucleoside_phosphorylase_d"/>
</dbReference>
<keyword evidence="3" id="KW-1185">Reference proteome</keyword>
<comment type="caution">
    <text evidence="2">The sequence shown here is derived from an EMBL/GenBank/DDBJ whole genome shotgun (WGS) entry which is preliminary data.</text>
</comment>
<dbReference type="EMBL" id="JAUQSZ010000007">
    <property type="protein sequence ID" value="MDO7843048.1"/>
    <property type="molecule type" value="Genomic_DNA"/>
</dbReference>
<organism evidence="2 3">
    <name type="scientific">Sphingomonas immobilis</name>
    <dbReference type="NCBI Taxonomy" id="3063997"/>
    <lineage>
        <taxon>Bacteria</taxon>
        <taxon>Pseudomonadati</taxon>
        <taxon>Pseudomonadota</taxon>
        <taxon>Alphaproteobacteria</taxon>
        <taxon>Sphingomonadales</taxon>
        <taxon>Sphingomonadaceae</taxon>
        <taxon>Sphingomonas</taxon>
    </lineage>
</organism>
<dbReference type="InterPro" id="IPR017831">
    <property type="entry name" value="Hopanoid-assoc_phosphoryl_HpnG"/>
</dbReference>
<sequence>MTILVACGLKREAKIIEREDFLVIPGGGDAAGLEAKLEAAIAGETVEVLLSVGIAGALDPSLKPGDIVIGTTPAPFPRESERTVEKLRHLLPWAVVGTIVGSDTIAATIEQKRHLRATTGAIAVDMESHIAARIAERHALPFAIIRTISDAADHVLPPAALVGMNSDGSMALGAVLKSLARDPAQLPALIRTGRDAARAFQALQDTIESVALSMHYSPKDSFFGAKPPAGPAIR</sequence>
<dbReference type="NCBIfam" id="TIGR03468">
    <property type="entry name" value="HpnG"/>
    <property type="match status" value="1"/>
</dbReference>
<dbReference type="Pfam" id="PF01048">
    <property type="entry name" value="PNP_UDP_1"/>
    <property type="match status" value="1"/>
</dbReference>
<reference evidence="2" key="1">
    <citation type="submission" date="2023-07" db="EMBL/GenBank/DDBJ databases">
        <authorList>
            <person name="Kim M.K."/>
        </authorList>
    </citation>
    <scope>NUCLEOTIDE SEQUENCE</scope>
    <source>
        <strain evidence="2">CA1-15</strain>
    </source>
</reference>
<gene>
    <name evidence="2" type="ORF">Q5H94_12000</name>
</gene>
<proteinExistence type="predicted"/>
<dbReference type="Gene3D" id="3.40.50.1580">
    <property type="entry name" value="Nucleoside phosphorylase domain"/>
    <property type="match status" value="1"/>
</dbReference>
<evidence type="ECO:0000259" key="1">
    <source>
        <dbReference type="Pfam" id="PF01048"/>
    </source>
</evidence>
<dbReference type="PANTHER" id="PTHR46832">
    <property type="entry name" value="5'-METHYLTHIOADENOSINE/S-ADENOSYLHOMOCYSTEINE NUCLEOSIDASE"/>
    <property type="match status" value="1"/>
</dbReference>
<accession>A0ABT9A0J0</accession>
<dbReference type="RefSeq" id="WP_304561501.1">
    <property type="nucleotide sequence ID" value="NZ_JAUQSZ010000007.1"/>
</dbReference>
<name>A0ABT9A0J0_9SPHN</name>
<dbReference type="Proteomes" id="UP001176468">
    <property type="component" value="Unassembled WGS sequence"/>
</dbReference>
<feature type="domain" description="Nucleoside phosphorylase" evidence="1">
    <location>
        <begin position="41"/>
        <end position="154"/>
    </location>
</feature>